<accession>A0A7J7NL09</accession>
<keyword evidence="1" id="KW-0158">Chromosome</keyword>
<feature type="domain" description="Histone H2A C-terminal" evidence="3">
    <location>
        <begin position="85"/>
        <end position="106"/>
    </location>
</feature>
<dbReference type="PRINTS" id="PR00620">
    <property type="entry name" value="HISTONEH2A"/>
</dbReference>
<dbReference type="GO" id="GO:0030527">
    <property type="term" value="F:structural constituent of chromatin"/>
    <property type="evidence" value="ECO:0007669"/>
    <property type="project" value="InterPro"/>
</dbReference>
<dbReference type="OrthoDB" id="9421954at2759"/>
<dbReference type="SUPFAM" id="SSF47113">
    <property type="entry name" value="Histone-fold"/>
    <property type="match status" value="1"/>
</dbReference>
<dbReference type="Pfam" id="PF16211">
    <property type="entry name" value="Histone_H2A_C"/>
    <property type="match status" value="1"/>
</dbReference>
<keyword evidence="5" id="KW-1185">Reference proteome</keyword>
<keyword evidence="2" id="KW-0812">Transmembrane</keyword>
<keyword evidence="1" id="KW-0544">Nucleosome core</keyword>
<feature type="transmembrane region" description="Helical" evidence="2">
    <location>
        <begin position="41"/>
        <end position="60"/>
    </location>
</feature>
<evidence type="ECO:0000256" key="1">
    <source>
        <dbReference type="RuleBase" id="RU003767"/>
    </source>
</evidence>
<gene>
    <name evidence="4" type="ORF">GIB67_027719</name>
</gene>
<organism evidence="4 5">
    <name type="scientific">Kingdonia uniflora</name>
    <dbReference type="NCBI Taxonomy" id="39325"/>
    <lineage>
        <taxon>Eukaryota</taxon>
        <taxon>Viridiplantae</taxon>
        <taxon>Streptophyta</taxon>
        <taxon>Embryophyta</taxon>
        <taxon>Tracheophyta</taxon>
        <taxon>Spermatophyta</taxon>
        <taxon>Magnoliopsida</taxon>
        <taxon>Ranunculales</taxon>
        <taxon>Circaeasteraceae</taxon>
        <taxon>Kingdonia</taxon>
    </lineage>
</organism>
<dbReference type="InterPro" id="IPR032454">
    <property type="entry name" value="Histone_H2A_C"/>
</dbReference>
<evidence type="ECO:0000256" key="2">
    <source>
        <dbReference type="SAM" id="Phobius"/>
    </source>
</evidence>
<keyword evidence="1" id="KW-0539">Nucleus</keyword>
<comment type="similarity">
    <text evidence="1">Belongs to the histone H2A family.</text>
</comment>
<name>A0A7J7NL09_9MAGN</name>
<dbReference type="EMBL" id="JACGCM010000715">
    <property type="protein sequence ID" value="KAF6167941.1"/>
    <property type="molecule type" value="Genomic_DNA"/>
</dbReference>
<keyword evidence="2" id="KW-1133">Transmembrane helix</keyword>
<dbReference type="GO" id="GO:0005634">
    <property type="term" value="C:nucleus"/>
    <property type="evidence" value="ECO:0007669"/>
    <property type="project" value="UniProtKB-SubCell"/>
</dbReference>
<dbReference type="SMART" id="SM00414">
    <property type="entry name" value="H2A"/>
    <property type="match status" value="1"/>
</dbReference>
<evidence type="ECO:0000313" key="5">
    <source>
        <dbReference type="Proteomes" id="UP000541444"/>
    </source>
</evidence>
<comment type="subunit">
    <text evidence="1">The nucleosome is a histone octamer containing two molecules each of H2A, H2B, H3 and H4 assembled in one H3-H4 heterotetramer and two H2A-H2B heterodimers. The octamer wraps approximately 147 bp of DNA.</text>
</comment>
<keyword evidence="2" id="KW-0472">Membrane</keyword>
<protein>
    <recommendedName>
        <fullName evidence="1">Histone H2A</fullName>
    </recommendedName>
</protein>
<evidence type="ECO:0000259" key="3">
    <source>
        <dbReference type="Pfam" id="PF16211"/>
    </source>
</evidence>
<dbReference type="GO" id="GO:0046982">
    <property type="term" value="F:protein heterodimerization activity"/>
    <property type="evidence" value="ECO:0007669"/>
    <property type="project" value="InterPro"/>
</dbReference>
<comment type="subcellular location">
    <subcellularLocation>
        <location evidence="1">Nucleus</location>
    </subcellularLocation>
</comment>
<evidence type="ECO:0000313" key="4">
    <source>
        <dbReference type="EMBL" id="KAF6167941.1"/>
    </source>
</evidence>
<sequence>MPTPQGSFYVLNFTPTHTIWTNFNPISFVLTPILPDSNPQLTFLGLIWLILWAIQVLELTGNATRDNKKSIIIPRHLLLEIHNDEELGKLLYGVTIAHVGVLPNIH</sequence>
<dbReference type="Gene3D" id="1.10.20.10">
    <property type="entry name" value="Histone, subunit A"/>
    <property type="match status" value="1"/>
</dbReference>
<dbReference type="GO" id="GO:0003677">
    <property type="term" value="F:DNA binding"/>
    <property type="evidence" value="ECO:0007669"/>
    <property type="project" value="UniProtKB-KW"/>
</dbReference>
<dbReference type="InterPro" id="IPR009072">
    <property type="entry name" value="Histone-fold"/>
</dbReference>
<dbReference type="Proteomes" id="UP000541444">
    <property type="component" value="Unassembled WGS sequence"/>
</dbReference>
<proteinExistence type="inferred from homology"/>
<reference evidence="4 5" key="1">
    <citation type="journal article" date="2020" name="IScience">
        <title>Genome Sequencing of the Endangered Kingdonia uniflora (Circaeasteraceae, Ranunculales) Reveals Potential Mechanisms of Evolutionary Specialization.</title>
        <authorList>
            <person name="Sun Y."/>
            <person name="Deng T."/>
            <person name="Zhang A."/>
            <person name="Moore M.J."/>
            <person name="Landis J.B."/>
            <person name="Lin N."/>
            <person name="Zhang H."/>
            <person name="Zhang X."/>
            <person name="Huang J."/>
            <person name="Zhang X."/>
            <person name="Sun H."/>
            <person name="Wang H."/>
        </authorList>
    </citation>
    <scope>NUCLEOTIDE SEQUENCE [LARGE SCALE GENOMIC DNA]</scope>
    <source>
        <strain evidence="4">TB1705</strain>
        <tissue evidence="4">Leaf</tissue>
    </source>
</reference>
<dbReference type="GO" id="GO:0000786">
    <property type="term" value="C:nucleosome"/>
    <property type="evidence" value="ECO:0007669"/>
    <property type="project" value="UniProtKB-KW"/>
</dbReference>
<keyword evidence="1" id="KW-0238">DNA-binding</keyword>
<comment type="caution">
    <text evidence="4">The sequence shown here is derived from an EMBL/GenBank/DDBJ whole genome shotgun (WGS) entry which is preliminary data.</text>
</comment>
<dbReference type="InterPro" id="IPR002119">
    <property type="entry name" value="Histone_H2A"/>
</dbReference>
<dbReference type="PANTHER" id="PTHR23430">
    <property type="entry name" value="HISTONE H2A"/>
    <property type="match status" value="1"/>
</dbReference>
<dbReference type="AlphaFoldDB" id="A0A7J7NL09"/>